<protein>
    <recommendedName>
        <fullName evidence="4">FecR protein domain-containing protein</fullName>
    </recommendedName>
</protein>
<dbReference type="EMBL" id="SNRY01000220">
    <property type="protein sequence ID" value="KAA6344393.1"/>
    <property type="molecule type" value="Genomic_DNA"/>
</dbReference>
<dbReference type="Gene3D" id="3.55.50.30">
    <property type="match status" value="1"/>
</dbReference>
<evidence type="ECO:0008006" key="4">
    <source>
        <dbReference type="Google" id="ProtNLM"/>
    </source>
</evidence>
<accession>A0A5J4SGK1</accession>
<dbReference type="InterPro" id="IPR032508">
    <property type="entry name" value="FecR_C"/>
</dbReference>
<dbReference type="PANTHER" id="PTHR30273">
    <property type="entry name" value="PERIPLASMIC SIGNAL SENSOR AND SIGMA FACTOR ACTIVATOR FECR-RELATED"/>
    <property type="match status" value="1"/>
</dbReference>
<feature type="domain" description="FecR protein" evidence="1">
    <location>
        <begin position="107"/>
        <end position="199"/>
    </location>
</feature>
<comment type="caution">
    <text evidence="3">The sequence shown here is derived from an EMBL/GenBank/DDBJ whole genome shotgun (WGS) entry which is preliminary data.</text>
</comment>
<name>A0A5J4SGK1_9ZZZZ</name>
<feature type="domain" description="Protein FecR C-terminal" evidence="2">
    <location>
        <begin position="246"/>
        <end position="314"/>
    </location>
</feature>
<dbReference type="Pfam" id="PF04773">
    <property type="entry name" value="FecR"/>
    <property type="match status" value="1"/>
</dbReference>
<organism evidence="3">
    <name type="scientific">termite gut metagenome</name>
    <dbReference type="NCBI Taxonomy" id="433724"/>
    <lineage>
        <taxon>unclassified sequences</taxon>
        <taxon>metagenomes</taxon>
        <taxon>organismal metagenomes</taxon>
    </lineage>
</organism>
<evidence type="ECO:0000259" key="2">
    <source>
        <dbReference type="Pfam" id="PF16344"/>
    </source>
</evidence>
<gene>
    <name evidence="3" type="ORF">EZS27_007981</name>
</gene>
<proteinExistence type="predicted"/>
<dbReference type="InterPro" id="IPR006860">
    <property type="entry name" value="FecR"/>
</dbReference>
<dbReference type="GO" id="GO:0016989">
    <property type="term" value="F:sigma factor antagonist activity"/>
    <property type="evidence" value="ECO:0007669"/>
    <property type="project" value="TreeGrafter"/>
</dbReference>
<dbReference type="AlphaFoldDB" id="A0A5J4SGK1"/>
<evidence type="ECO:0000313" key="3">
    <source>
        <dbReference type="EMBL" id="KAA6344393.1"/>
    </source>
</evidence>
<reference evidence="3" key="1">
    <citation type="submission" date="2019-03" db="EMBL/GenBank/DDBJ databases">
        <title>Single cell metagenomics reveals metabolic interactions within the superorganism composed of flagellate Streblomastix strix and complex community of Bacteroidetes bacteria on its surface.</title>
        <authorList>
            <person name="Treitli S.C."/>
            <person name="Kolisko M."/>
            <person name="Husnik F."/>
            <person name="Keeling P."/>
            <person name="Hampl V."/>
        </authorList>
    </citation>
    <scope>NUCLEOTIDE SEQUENCE</scope>
    <source>
        <strain evidence="3">STM</strain>
    </source>
</reference>
<dbReference type="InterPro" id="IPR012373">
    <property type="entry name" value="Ferrdict_sens_TM"/>
</dbReference>
<evidence type="ECO:0000259" key="1">
    <source>
        <dbReference type="Pfam" id="PF04773"/>
    </source>
</evidence>
<dbReference type="Pfam" id="PF16344">
    <property type="entry name" value="FecR_C"/>
    <property type="match status" value="1"/>
</dbReference>
<dbReference type="Gene3D" id="2.60.120.1440">
    <property type="match status" value="1"/>
</dbReference>
<dbReference type="PANTHER" id="PTHR30273:SF2">
    <property type="entry name" value="PROTEIN FECR"/>
    <property type="match status" value="1"/>
</dbReference>
<sequence length="317" mass="37167">MKKEILYRFFEGIASLEEEQQIQQWMEASPENERMFLKERKLFDAVTVLTCSLETDKTDKEKRQFLQKYSVAKELLKVMIIVILVLAGGYLYQSIRQTEETVAMQIISVPAGQRVSLFLPDGTKVWLNARTKLIYPVSFNKKERYMELEGEAFFEVAKDKKKSFIVHTGKGIVEALGTAFNIEAYAEKDIFETTLMSGSLRIKTDNNPSEEKILLTPDKKAVLKDGKLWVEQVDDYTPYRWIEGLICFRNKSFMSVMKDFEKYYGVNIHIKSQTVLKYYYTGKFRHTDGIDYALRVLQKNIRFKYTRDDENQIIYIE</sequence>
<dbReference type="FunFam" id="2.60.120.1440:FF:000001">
    <property type="entry name" value="Putative anti-sigma factor"/>
    <property type="match status" value="1"/>
</dbReference>
<dbReference type="PIRSF" id="PIRSF018266">
    <property type="entry name" value="FecR"/>
    <property type="match status" value="1"/>
</dbReference>